<evidence type="ECO:0000313" key="3">
    <source>
        <dbReference type="Proteomes" id="UP000245207"/>
    </source>
</evidence>
<dbReference type="OrthoDB" id="188035at2759"/>
<keyword evidence="1" id="KW-0472">Membrane</keyword>
<dbReference type="GO" id="GO:0009941">
    <property type="term" value="C:chloroplast envelope"/>
    <property type="evidence" value="ECO:0007669"/>
    <property type="project" value="TreeGrafter"/>
</dbReference>
<comment type="caution">
    <text evidence="2">The sequence shown here is derived from an EMBL/GenBank/DDBJ whole genome shotgun (WGS) entry which is preliminary data.</text>
</comment>
<evidence type="ECO:0000256" key="1">
    <source>
        <dbReference type="SAM" id="Phobius"/>
    </source>
</evidence>
<dbReference type="Proteomes" id="UP000245207">
    <property type="component" value="Unassembled WGS sequence"/>
</dbReference>
<keyword evidence="1" id="KW-1133">Transmembrane helix</keyword>
<dbReference type="STRING" id="35608.A0A2U1Q4G3"/>
<dbReference type="PANTHER" id="PTHR18640">
    <property type="entry name" value="SOLUTE CARRIER FAMILY 10 MEMBER 7"/>
    <property type="match status" value="1"/>
</dbReference>
<proteinExistence type="predicted"/>
<accession>A0A2U1Q4G3</accession>
<dbReference type="InterPro" id="IPR016833">
    <property type="entry name" value="Put_Na-Bile_cotransptr"/>
</dbReference>
<dbReference type="PANTHER" id="PTHR18640:SF10">
    <property type="entry name" value="SODIUM_METABOLITE COTRANSPORTER BASS4, CHLOROPLASTIC-RELATED"/>
    <property type="match status" value="1"/>
</dbReference>
<evidence type="ECO:0000313" key="2">
    <source>
        <dbReference type="EMBL" id="PWA92886.1"/>
    </source>
</evidence>
<keyword evidence="1" id="KW-0812">Transmembrane</keyword>
<reference evidence="2 3" key="1">
    <citation type="journal article" date="2018" name="Mol. Plant">
        <title>The genome of Artemisia annua provides insight into the evolution of Asteraceae family and artemisinin biosynthesis.</title>
        <authorList>
            <person name="Shen Q."/>
            <person name="Zhang L."/>
            <person name="Liao Z."/>
            <person name="Wang S."/>
            <person name="Yan T."/>
            <person name="Shi P."/>
            <person name="Liu M."/>
            <person name="Fu X."/>
            <person name="Pan Q."/>
            <person name="Wang Y."/>
            <person name="Lv Z."/>
            <person name="Lu X."/>
            <person name="Zhang F."/>
            <person name="Jiang W."/>
            <person name="Ma Y."/>
            <person name="Chen M."/>
            <person name="Hao X."/>
            <person name="Li L."/>
            <person name="Tang Y."/>
            <person name="Lv G."/>
            <person name="Zhou Y."/>
            <person name="Sun X."/>
            <person name="Brodelius P.E."/>
            <person name="Rose J.K.C."/>
            <person name="Tang K."/>
        </authorList>
    </citation>
    <scope>NUCLEOTIDE SEQUENCE [LARGE SCALE GENOMIC DNA]</scope>
    <source>
        <strain evidence="3">cv. Huhao1</strain>
        <tissue evidence="2">Leaf</tissue>
    </source>
</reference>
<sequence>MGKVFRVYLKGVAYIVDSNRKLFAALGSILLSLIPWVQVSRSRPLHLMVNPEVVLVAVIMGVNLSNKWYQSSGSPIEGCYDDQETWAARWCDFKKIFFEEKRLKRVP</sequence>
<feature type="transmembrane region" description="Helical" evidence="1">
    <location>
        <begin position="21"/>
        <end position="39"/>
    </location>
</feature>
<organism evidence="2 3">
    <name type="scientific">Artemisia annua</name>
    <name type="common">Sweet wormwood</name>
    <dbReference type="NCBI Taxonomy" id="35608"/>
    <lineage>
        <taxon>Eukaryota</taxon>
        <taxon>Viridiplantae</taxon>
        <taxon>Streptophyta</taxon>
        <taxon>Embryophyta</taxon>
        <taxon>Tracheophyta</taxon>
        <taxon>Spermatophyta</taxon>
        <taxon>Magnoliopsida</taxon>
        <taxon>eudicotyledons</taxon>
        <taxon>Gunneridae</taxon>
        <taxon>Pentapetalae</taxon>
        <taxon>asterids</taxon>
        <taxon>campanulids</taxon>
        <taxon>Asterales</taxon>
        <taxon>Asteraceae</taxon>
        <taxon>Asteroideae</taxon>
        <taxon>Anthemideae</taxon>
        <taxon>Artemisiinae</taxon>
        <taxon>Artemisia</taxon>
    </lineage>
</organism>
<protein>
    <submittedName>
        <fullName evidence="2">Sodium bile acid cotransporter</fullName>
    </submittedName>
</protein>
<gene>
    <name evidence="2" type="ORF">CTI12_AA077050</name>
</gene>
<dbReference type="EMBL" id="PKPP01000429">
    <property type="protein sequence ID" value="PWA92886.1"/>
    <property type="molecule type" value="Genomic_DNA"/>
</dbReference>
<name>A0A2U1Q4G3_ARTAN</name>
<keyword evidence="3" id="KW-1185">Reference proteome</keyword>
<dbReference type="AlphaFoldDB" id="A0A2U1Q4G3"/>